<proteinExistence type="predicted"/>
<dbReference type="CDD" id="cd06554">
    <property type="entry name" value="ASCH_ASC-1_like"/>
    <property type="match status" value="1"/>
</dbReference>
<feature type="domain" description="ASCH" evidence="1">
    <location>
        <begin position="4"/>
        <end position="77"/>
    </location>
</feature>
<dbReference type="InterPro" id="IPR007374">
    <property type="entry name" value="ASCH_domain"/>
</dbReference>
<dbReference type="InterPro" id="IPR015947">
    <property type="entry name" value="PUA-like_sf"/>
</dbReference>
<gene>
    <name evidence="2" type="ORF">KHU32_06125</name>
</gene>
<evidence type="ECO:0000313" key="3">
    <source>
        <dbReference type="Proteomes" id="UP000766336"/>
    </source>
</evidence>
<accession>A0ABS5QA17</accession>
<comment type="caution">
    <text evidence="2">The sequence shown here is derived from an EMBL/GenBank/DDBJ whole genome shotgun (WGS) entry which is preliminary data.</text>
</comment>
<reference evidence="2 3" key="1">
    <citation type="submission" date="2021-05" db="EMBL/GenBank/DDBJ databases">
        <title>Roseococcus sp. XZZS9, whole genome shotgun sequencing project.</title>
        <authorList>
            <person name="Zhao G."/>
            <person name="Shen L."/>
        </authorList>
    </citation>
    <scope>NUCLEOTIDE SEQUENCE [LARGE SCALE GENOMIC DNA]</scope>
    <source>
        <strain evidence="2 3">XZZS9</strain>
    </source>
</reference>
<protein>
    <submittedName>
        <fullName evidence="2">ASCH domain-containing protein</fullName>
    </submittedName>
</protein>
<dbReference type="RefSeq" id="WP_213669118.1">
    <property type="nucleotide sequence ID" value="NZ_JAHCDA010000001.1"/>
</dbReference>
<dbReference type="SUPFAM" id="SSF88697">
    <property type="entry name" value="PUA domain-like"/>
    <property type="match status" value="1"/>
</dbReference>
<name>A0ABS5QA17_9PROT</name>
<dbReference type="EMBL" id="JAHCDA010000001">
    <property type="protein sequence ID" value="MBS7810505.1"/>
    <property type="molecule type" value="Genomic_DNA"/>
</dbReference>
<keyword evidence="3" id="KW-1185">Reference proteome</keyword>
<dbReference type="Gene3D" id="2.30.130.30">
    <property type="entry name" value="Hypothetical protein"/>
    <property type="match status" value="1"/>
</dbReference>
<evidence type="ECO:0000259" key="1">
    <source>
        <dbReference type="Pfam" id="PF04266"/>
    </source>
</evidence>
<organism evidence="2 3">
    <name type="scientific">Roseococcus pinisoli</name>
    <dbReference type="NCBI Taxonomy" id="2835040"/>
    <lineage>
        <taxon>Bacteria</taxon>
        <taxon>Pseudomonadati</taxon>
        <taxon>Pseudomonadota</taxon>
        <taxon>Alphaproteobacteria</taxon>
        <taxon>Acetobacterales</taxon>
        <taxon>Roseomonadaceae</taxon>
        <taxon>Roseococcus</taxon>
    </lineage>
</organism>
<dbReference type="Pfam" id="PF04266">
    <property type="entry name" value="ASCH"/>
    <property type="match status" value="1"/>
</dbReference>
<sequence>MLTLSIKQPWAWLIANGHKDIENRDWKTQLRGRILIHAGKKHDGSPADWDWPDIARPDHLDYGGIVGEAEIVDCVDASASPWFTGPYGFVIRNARPLPFRPYRGQLGFFQVPRA</sequence>
<dbReference type="Proteomes" id="UP000766336">
    <property type="component" value="Unassembled WGS sequence"/>
</dbReference>
<evidence type="ECO:0000313" key="2">
    <source>
        <dbReference type="EMBL" id="MBS7810505.1"/>
    </source>
</evidence>